<comment type="caution">
    <text evidence="4">The sequence shown here is derived from an EMBL/GenBank/DDBJ whole genome shotgun (WGS) entry which is preliminary data.</text>
</comment>
<gene>
    <name evidence="3" type="ORF">OVA965_LOCUS44279</name>
    <name evidence="4" type="ORF">TMI583_LOCUS46980</name>
</gene>
<dbReference type="Pfam" id="PF18198">
    <property type="entry name" value="AAA_lid_11"/>
    <property type="match status" value="1"/>
</dbReference>
<organism evidence="4 5">
    <name type="scientific">Didymodactylos carnosus</name>
    <dbReference type="NCBI Taxonomy" id="1234261"/>
    <lineage>
        <taxon>Eukaryota</taxon>
        <taxon>Metazoa</taxon>
        <taxon>Spiralia</taxon>
        <taxon>Gnathifera</taxon>
        <taxon>Rotifera</taxon>
        <taxon>Eurotatoria</taxon>
        <taxon>Bdelloidea</taxon>
        <taxon>Philodinida</taxon>
        <taxon>Philodinidae</taxon>
        <taxon>Didymodactylos</taxon>
    </lineage>
</organism>
<dbReference type="InterPro" id="IPR042219">
    <property type="entry name" value="AAA_lid_11_sf"/>
</dbReference>
<dbReference type="Proteomes" id="UP000677228">
    <property type="component" value="Unassembled WGS sequence"/>
</dbReference>
<evidence type="ECO:0008006" key="6">
    <source>
        <dbReference type="Google" id="ProtNLM"/>
    </source>
</evidence>
<evidence type="ECO:0000313" key="5">
    <source>
        <dbReference type="Proteomes" id="UP000682733"/>
    </source>
</evidence>
<feature type="domain" description="Dynein heavy chain AAA lid" evidence="2">
    <location>
        <begin position="110"/>
        <end position="150"/>
    </location>
</feature>
<dbReference type="InterPro" id="IPR041658">
    <property type="entry name" value="AAA_lid_11"/>
</dbReference>
<dbReference type="EMBL" id="CAJNOK010062416">
    <property type="protein sequence ID" value="CAF1640900.1"/>
    <property type="molecule type" value="Genomic_DNA"/>
</dbReference>
<dbReference type="InterPro" id="IPR027417">
    <property type="entry name" value="P-loop_NTPase"/>
</dbReference>
<feature type="domain" description="Dynein heavy chain region D6 P-loop" evidence="1">
    <location>
        <begin position="1"/>
        <end position="78"/>
    </location>
</feature>
<dbReference type="EMBL" id="CAJOBA010089294">
    <property type="protein sequence ID" value="CAF4477159.1"/>
    <property type="molecule type" value="Genomic_DNA"/>
</dbReference>
<dbReference type="InterPro" id="IPR026983">
    <property type="entry name" value="DHC"/>
</dbReference>
<dbReference type="GO" id="GO:0045505">
    <property type="term" value="F:dynein intermediate chain binding"/>
    <property type="evidence" value="ECO:0007669"/>
    <property type="project" value="InterPro"/>
</dbReference>
<dbReference type="GO" id="GO:0007018">
    <property type="term" value="P:microtubule-based movement"/>
    <property type="evidence" value="ECO:0007669"/>
    <property type="project" value="InterPro"/>
</dbReference>
<dbReference type="Gene3D" id="1.10.8.720">
    <property type="entry name" value="Region D6 of dynein motor"/>
    <property type="match status" value="1"/>
</dbReference>
<dbReference type="InterPro" id="IPR004273">
    <property type="entry name" value="Dynein_heavy_D6_P-loop"/>
</dbReference>
<accession>A0A8S2X4B5</accession>
<dbReference type="Pfam" id="PF03028">
    <property type="entry name" value="Dynein_heavy"/>
    <property type="match status" value="1"/>
</dbReference>
<evidence type="ECO:0000259" key="1">
    <source>
        <dbReference type="Pfam" id="PF03028"/>
    </source>
</evidence>
<protein>
    <recommendedName>
        <fullName evidence="6">Dynein heavy chain</fullName>
    </recommendedName>
</protein>
<dbReference type="PANTHER" id="PTHR45703">
    <property type="entry name" value="DYNEIN HEAVY CHAIN"/>
    <property type="match status" value="1"/>
</dbReference>
<dbReference type="GO" id="GO:0030286">
    <property type="term" value="C:dynein complex"/>
    <property type="evidence" value="ECO:0007669"/>
    <property type="project" value="InterPro"/>
</dbReference>
<dbReference type="GO" id="GO:0051959">
    <property type="term" value="F:dynein light intermediate chain binding"/>
    <property type="evidence" value="ECO:0007669"/>
    <property type="project" value="InterPro"/>
</dbReference>
<dbReference type="AlphaFoldDB" id="A0A8S2X4B5"/>
<evidence type="ECO:0000313" key="4">
    <source>
        <dbReference type="EMBL" id="CAF4477159.1"/>
    </source>
</evidence>
<sequence>QDVVAEKALDIGSVEGHWIVLQNIHLVSRWLPALEKKLEQTAEIASEEFRVFLSAEPAPEPEGHAIPQGILESAIKITNEAPTGMYANLHKALDNFDQDTLERCSKENEFKSILFALCYFHAVVAERRKFGPIGWNRRYPFNNGDLTISVD</sequence>
<feature type="non-terminal residue" evidence="4">
    <location>
        <position position="151"/>
    </location>
</feature>
<dbReference type="Proteomes" id="UP000682733">
    <property type="component" value="Unassembled WGS sequence"/>
</dbReference>
<name>A0A8S2X4B5_9BILA</name>
<proteinExistence type="predicted"/>
<dbReference type="GO" id="GO:0008569">
    <property type="term" value="F:minus-end-directed microtubule motor activity"/>
    <property type="evidence" value="ECO:0007669"/>
    <property type="project" value="InterPro"/>
</dbReference>
<evidence type="ECO:0000313" key="3">
    <source>
        <dbReference type="EMBL" id="CAF1640900.1"/>
    </source>
</evidence>
<evidence type="ECO:0000259" key="2">
    <source>
        <dbReference type="Pfam" id="PF18198"/>
    </source>
</evidence>
<reference evidence="4" key="1">
    <citation type="submission" date="2021-02" db="EMBL/GenBank/DDBJ databases">
        <authorList>
            <person name="Nowell W R."/>
        </authorList>
    </citation>
    <scope>NUCLEOTIDE SEQUENCE</scope>
</reference>
<feature type="non-terminal residue" evidence="4">
    <location>
        <position position="1"/>
    </location>
</feature>
<dbReference type="PANTHER" id="PTHR45703:SF8">
    <property type="entry name" value="DYNEINS HEAVY CHAIN"/>
    <property type="match status" value="1"/>
</dbReference>
<dbReference type="Gene3D" id="3.40.50.300">
    <property type="entry name" value="P-loop containing nucleotide triphosphate hydrolases"/>
    <property type="match status" value="1"/>
</dbReference>